<feature type="region of interest" description="Disordered" evidence="1">
    <location>
        <begin position="235"/>
        <end position="268"/>
    </location>
</feature>
<evidence type="ECO:0000259" key="2">
    <source>
        <dbReference type="PROSITE" id="PS51518"/>
    </source>
</evidence>
<proteinExistence type="predicted"/>
<dbReference type="GO" id="GO:0000124">
    <property type="term" value="C:SAGA complex"/>
    <property type="evidence" value="ECO:0007669"/>
    <property type="project" value="InterPro"/>
</dbReference>
<dbReference type="OrthoDB" id="10265994at2759"/>
<dbReference type="STRING" id="331657.A0A4U0XIC5"/>
<dbReference type="Gene3D" id="2.30.30.140">
    <property type="match status" value="1"/>
</dbReference>
<comment type="caution">
    <text evidence="3">The sequence shown here is derived from an EMBL/GenBank/DDBJ whole genome shotgun (WGS) entry which is preliminary data.</text>
</comment>
<gene>
    <name evidence="3" type="ORF">B0A49_01286</name>
</gene>
<evidence type="ECO:0000256" key="1">
    <source>
        <dbReference type="SAM" id="MobiDB-lite"/>
    </source>
</evidence>
<dbReference type="PANTHER" id="PTHR21539:SF0">
    <property type="entry name" value="SAGA-ASSOCIATED FACTOR 29"/>
    <property type="match status" value="1"/>
</dbReference>
<protein>
    <recommendedName>
        <fullName evidence="2">SGF29 C-terminal domain-containing protein</fullName>
    </recommendedName>
</protein>
<feature type="compositionally biased region" description="Low complexity" evidence="1">
    <location>
        <begin position="242"/>
        <end position="266"/>
    </location>
</feature>
<sequence length="402" mass="43361">MASRSRPRAGQGNDGVDEERRIWSHIRSEAKRVDALVAKQSELGKRIVEVEDQQSALIGEGKLASSILDDELETLYRDNLKSCEECANIIEGQTDGYNLSDAFKVLAALRESSENEPSQRSAATFKSRSTMKRQRLETEDNVESAAPSPKVNAGAARLKEKAGVASRSGSVPAVREPSVKLEDGADSSSVDGMKASDRPGKGLSVGTEVFYRNKTKAVEGEGILCNVTNVIGEGKQRRYSKPKPTSATLTASTTPAPAPTTSPGAAHHFPTSTPVASFIYNTRNHGIYIPNSWHSYEIQDADPDPVPATGQIPPPYRASVSNLVAIPLTNAGLPDLPAKKNVLALYPGTTTFYKAEVSAAWRAATLSAEKGDKAAMVSLRFEGEEEVEKEMDVERLYVLVDK</sequence>
<reference evidence="3 4" key="1">
    <citation type="submission" date="2017-03" db="EMBL/GenBank/DDBJ databases">
        <title>Genomes of endolithic fungi from Antarctica.</title>
        <authorList>
            <person name="Coleine C."/>
            <person name="Masonjones S."/>
            <person name="Stajich J.E."/>
        </authorList>
    </citation>
    <scope>NUCLEOTIDE SEQUENCE [LARGE SCALE GENOMIC DNA]</scope>
    <source>
        <strain evidence="3 4">CCFEE 5187</strain>
    </source>
</reference>
<name>A0A4U0XIC5_9PEZI</name>
<dbReference type="InterPro" id="IPR037802">
    <property type="entry name" value="SGF29"/>
</dbReference>
<dbReference type="PROSITE" id="PS51518">
    <property type="entry name" value="SGF29_C"/>
    <property type="match status" value="1"/>
</dbReference>
<dbReference type="PANTHER" id="PTHR21539">
    <property type="entry name" value="SAGA-ASSOCIATED FACTOR 29"/>
    <property type="match status" value="1"/>
</dbReference>
<feature type="compositionally biased region" description="Polar residues" evidence="1">
    <location>
        <begin position="115"/>
        <end position="128"/>
    </location>
</feature>
<feature type="region of interest" description="Disordered" evidence="1">
    <location>
        <begin position="110"/>
        <end position="200"/>
    </location>
</feature>
<organism evidence="3 4">
    <name type="scientific">Cryomyces minteri</name>
    <dbReference type="NCBI Taxonomy" id="331657"/>
    <lineage>
        <taxon>Eukaryota</taxon>
        <taxon>Fungi</taxon>
        <taxon>Dikarya</taxon>
        <taxon>Ascomycota</taxon>
        <taxon>Pezizomycotina</taxon>
        <taxon>Dothideomycetes</taxon>
        <taxon>Dothideomycetes incertae sedis</taxon>
        <taxon>Cryomyces</taxon>
    </lineage>
</organism>
<keyword evidence="4" id="KW-1185">Reference proteome</keyword>
<dbReference type="Proteomes" id="UP000308768">
    <property type="component" value="Unassembled WGS sequence"/>
</dbReference>
<dbReference type="EMBL" id="NAJN01000257">
    <property type="protein sequence ID" value="TKA76051.1"/>
    <property type="molecule type" value="Genomic_DNA"/>
</dbReference>
<feature type="domain" description="SGF29 C-terminal" evidence="2">
    <location>
        <begin position="199"/>
        <end position="402"/>
    </location>
</feature>
<dbReference type="Pfam" id="PF07039">
    <property type="entry name" value="SGF29_Tudor"/>
    <property type="match status" value="1"/>
</dbReference>
<dbReference type="AlphaFoldDB" id="A0A4U0XIC5"/>
<feature type="region of interest" description="Disordered" evidence="1">
    <location>
        <begin position="1"/>
        <end position="20"/>
    </location>
</feature>
<accession>A0A4U0XIC5</accession>
<evidence type="ECO:0000313" key="4">
    <source>
        <dbReference type="Proteomes" id="UP000308768"/>
    </source>
</evidence>
<evidence type="ECO:0000313" key="3">
    <source>
        <dbReference type="EMBL" id="TKA76051.1"/>
    </source>
</evidence>
<dbReference type="InterPro" id="IPR010750">
    <property type="entry name" value="SGF29_tudor-like_dom"/>
</dbReference>